<evidence type="ECO:0000256" key="1">
    <source>
        <dbReference type="ARBA" id="ARBA00004236"/>
    </source>
</evidence>
<protein>
    <recommendedName>
        <fullName evidence="7">Flagellar biosynthesis protein FliO</fullName>
    </recommendedName>
</protein>
<sequence>MSLDPSLSIKALAALAAVVLLAVAALRALRAATGTGKPGGQRRLALQEVLPLDPKRRLLLVRCDGRDLLLLTGGAGDVSLGWLPAPGDAA</sequence>
<keyword evidence="5" id="KW-0472">Membrane</keyword>
<name>A0A6J4JFD4_9PROT</name>
<evidence type="ECO:0000256" key="2">
    <source>
        <dbReference type="ARBA" id="ARBA00022475"/>
    </source>
</evidence>
<organism evidence="6">
    <name type="scientific">uncultured Acetobacteraceae bacterium</name>
    <dbReference type="NCBI Taxonomy" id="169975"/>
    <lineage>
        <taxon>Bacteria</taxon>
        <taxon>Pseudomonadati</taxon>
        <taxon>Pseudomonadota</taxon>
        <taxon>Alphaproteobacteria</taxon>
        <taxon>Acetobacterales</taxon>
        <taxon>Acetobacteraceae</taxon>
        <taxon>environmental samples</taxon>
    </lineage>
</organism>
<evidence type="ECO:0008006" key="7">
    <source>
        <dbReference type="Google" id="ProtNLM"/>
    </source>
</evidence>
<dbReference type="Pfam" id="PF04347">
    <property type="entry name" value="FliO"/>
    <property type="match status" value="1"/>
</dbReference>
<evidence type="ECO:0000313" key="6">
    <source>
        <dbReference type="EMBL" id="CAA9277435.1"/>
    </source>
</evidence>
<dbReference type="InterPro" id="IPR022781">
    <property type="entry name" value="Flagellar_biosynth_FliO"/>
</dbReference>
<comment type="subcellular location">
    <subcellularLocation>
        <location evidence="1">Cell membrane</location>
    </subcellularLocation>
</comment>
<evidence type="ECO:0000256" key="4">
    <source>
        <dbReference type="ARBA" id="ARBA00022989"/>
    </source>
</evidence>
<accession>A0A6J4JFD4</accession>
<keyword evidence="3" id="KW-0812">Transmembrane</keyword>
<evidence type="ECO:0000256" key="5">
    <source>
        <dbReference type="ARBA" id="ARBA00023136"/>
    </source>
</evidence>
<dbReference type="EMBL" id="CADCTG010000267">
    <property type="protein sequence ID" value="CAA9277435.1"/>
    <property type="molecule type" value="Genomic_DNA"/>
</dbReference>
<gene>
    <name evidence="6" type="ORF">AVDCRST_MAG08-3534</name>
</gene>
<keyword evidence="2" id="KW-1003">Cell membrane</keyword>
<dbReference type="AlphaFoldDB" id="A0A6J4JFD4"/>
<proteinExistence type="predicted"/>
<keyword evidence="4" id="KW-1133">Transmembrane helix</keyword>
<evidence type="ECO:0000256" key="3">
    <source>
        <dbReference type="ARBA" id="ARBA00022692"/>
    </source>
</evidence>
<reference evidence="6" key="1">
    <citation type="submission" date="2020-02" db="EMBL/GenBank/DDBJ databases">
        <authorList>
            <person name="Meier V. D."/>
        </authorList>
    </citation>
    <scope>NUCLEOTIDE SEQUENCE</scope>
    <source>
        <strain evidence="6">AVDCRST_MAG08</strain>
    </source>
</reference>